<dbReference type="Gene3D" id="3.30.70.100">
    <property type="match status" value="1"/>
</dbReference>
<dbReference type="InterPro" id="IPR036046">
    <property type="entry name" value="Acylphosphatase-like_dom_sf"/>
</dbReference>
<dbReference type="PANTHER" id="PTHR47268:SF4">
    <property type="entry name" value="ACYLPHOSPHATASE"/>
    <property type="match status" value="1"/>
</dbReference>
<dbReference type="PROSITE" id="PS00150">
    <property type="entry name" value="ACYLPHOSPHATASE_1"/>
    <property type="match status" value="1"/>
</dbReference>
<organism evidence="8 9">
    <name type="scientific">Alkalibacter saccharofermentans DSM 14828</name>
    <dbReference type="NCBI Taxonomy" id="1120975"/>
    <lineage>
        <taxon>Bacteria</taxon>
        <taxon>Bacillati</taxon>
        <taxon>Bacillota</taxon>
        <taxon>Clostridia</taxon>
        <taxon>Eubacteriales</taxon>
        <taxon>Eubacteriaceae</taxon>
        <taxon>Alkalibacter</taxon>
    </lineage>
</organism>
<sequence>MKRVRLIVEGRVQGVGFRWFTKELAIRYGLTGDVKNNYDSTVEINAQGEDEAIDEFIEKLYEGPNRFAKVENIRAREIEPVEKEKDFDVILL</sequence>
<evidence type="ECO:0000313" key="9">
    <source>
        <dbReference type="Proteomes" id="UP000184251"/>
    </source>
</evidence>
<evidence type="ECO:0000256" key="5">
    <source>
        <dbReference type="PROSITE-ProRule" id="PRU00520"/>
    </source>
</evidence>
<evidence type="ECO:0000256" key="4">
    <source>
        <dbReference type="ARBA" id="ARBA00047645"/>
    </source>
</evidence>
<keyword evidence="9" id="KW-1185">Reference proteome</keyword>
<evidence type="ECO:0000256" key="3">
    <source>
        <dbReference type="ARBA" id="ARBA00015991"/>
    </source>
</evidence>
<feature type="active site" evidence="5">
    <location>
        <position position="36"/>
    </location>
</feature>
<keyword evidence="5" id="KW-0378">Hydrolase</keyword>
<dbReference type="AlphaFoldDB" id="A0A1M4YBW7"/>
<protein>
    <recommendedName>
        <fullName evidence="3 5">acylphosphatase</fullName>
        <ecNumber evidence="2 5">3.6.1.7</ecNumber>
    </recommendedName>
</protein>
<dbReference type="RefSeq" id="WP_073271091.1">
    <property type="nucleotide sequence ID" value="NZ_FQTU01000012.1"/>
</dbReference>
<dbReference type="EMBL" id="FQTU01000012">
    <property type="protein sequence ID" value="SHF03073.1"/>
    <property type="molecule type" value="Genomic_DNA"/>
</dbReference>
<dbReference type="GO" id="GO:0003998">
    <property type="term" value="F:acylphosphatase activity"/>
    <property type="evidence" value="ECO:0007669"/>
    <property type="project" value="UniProtKB-EC"/>
</dbReference>
<proteinExistence type="inferred from homology"/>
<feature type="active site" evidence="5">
    <location>
        <position position="18"/>
    </location>
</feature>
<dbReference type="OrthoDB" id="9808093at2"/>
<comment type="similarity">
    <text evidence="1 6">Belongs to the acylphosphatase family.</text>
</comment>
<evidence type="ECO:0000259" key="7">
    <source>
        <dbReference type="PROSITE" id="PS51160"/>
    </source>
</evidence>
<evidence type="ECO:0000313" key="8">
    <source>
        <dbReference type="EMBL" id="SHF03073.1"/>
    </source>
</evidence>
<dbReference type="PANTHER" id="PTHR47268">
    <property type="entry name" value="ACYLPHOSPHATASE"/>
    <property type="match status" value="1"/>
</dbReference>
<evidence type="ECO:0000256" key="2">
    <source>
        <dbReference type="ARBA" id="ARBA00012150"/>
    </source>
</evidence>
<dbReference type="EC" id="3.6.1.7" evidence="2 5"/>
<reference evidence="8 9" key="1">
    <citation type="submission" date="2016-11" db="EMBL/GenBank/DDBJ databases">
        <authorList>
            <person name="Jaros S."/>
            <person name="Januszkiewicz K."/>
            <person name="Wedrychowicz H."/>
        </authorList>
    </citation>
    <scope>NUCLEOTIDE SEQUENCE [LARGE SCALE GENOMIC DNA]</scope>
    <source>
        <strain evidence="8 9">DSM 14828</strain>
    </source>
</reference>
<dbReference type="InterPro" id="IPR020456">
    <property type="entry name" value="Acylphosphatase"/>
</dbReference>
<evidence type="ECO:0000256" key="1">
    <source>
        <dbReference type="ARBA" id="ARBA00005614"/>
    </source>
</evidence>
<evidence type="ECO:0000256" key="6">
    <source>
        <dbReference type="RuleBase" id="RU004168"/>
    </source>
</evidence>
<dbReference type="STRING" id="1120975.SAMN02746064_01727"/>
<accession>A0A1M4YBW7</accession>
<dbReference type="InterPro" id="IPR001792">
    <property type="entry name" value="Acylphosphatase-like_dom"/>
</dbReference>
<comment type="catalytic activity">
    <reaction evidence="4 5">
        <text>an acyl phosphate + H2O = a carboxylate + phosphate + H(+)</text>
        <dbReference type="Rhea" id="RHEA:14965"/>
        <dbReference type="ChEBI" id="CHEBI:15377"/>
        <dbReference type="ChEBI" id="CHEBI:15378"/>
        <dbReference type="ChEBI" id="CHEBI:29067"/>
        <dbReference type="ChEBI" id="CHEBI:43474"/>
        <dbReference type="ChEBI" id="CHEBI:59918"/>
        <dbReference type="EC" id="3.6.1.7"/>
    </reaction>
</comment>
<dbReference type="Proteomes" id="UP000184251">
    <property type="component" value="Unassembled WGS sequence"/>
</dbReference>
<gene>
    <name evidence="8" type="ORF">SAMN02746064_01727</name>
</gene>
<dbReference type="PROSITE" id="PS51160">
    <property type="entry name" value="ACYLPHOSPHATASE_3"/>
    <property type="match status" value="1"/>
</dbReference>
<name>A0A1M4YBW7_9FIRM</name>
<dbReference type="Pfam" id="PF00708">
    <property type="entry name" value="Acylphosphatase"/>
    <property type="match status" value="1"/>
</dbReference>
<feature type="domain" description="Acylphosphatase-like" evidence="7">
    <location>
        <begin position="3"/>
        <end position="91"/>
    </location>
</feature>
<dbReference type="SUPFAM" id="SSF54975">
    <property type="entry name" value="Acylphosphatase/BLUF domain-like"/>
    <property type="match status" value="1"/>
</dbReference>
<dbReference type="InterPro" id="IPR017968">
    <property type="entry name" value="Acylphosphatase_CS"/>
</dbReference>